<sequence>GKEFQAPEKRERRERTSRYLRDVTFATTPAAALQRGTPKKKHFGFRAASRHLSRWSITTKSQRPKLISDNLVVEFPFVM</sequence>
<gene>
    <name evidence="1" type="ORF">JRQ81_019552</name>
</gene>
<reference evidence="1" key="1">
    <citation type="journal article" date="2023" name="DNA Res.">
        <title>Chromosome-level genome assembly of Phrynocephalus forsythii using third-generation DNA sequencing and Hi-C analysis.</title>
        <authorList>
            <person name="Qi Y."/>
            <person name="Zhao W."/>
            <person name="Zhao Y."/>
            <person name="Niu C."/>
            <person name="Cao S."/>
            <person name="Zhang Y."/>
        </authorList>
    </citation>
    <scope>NUCLEOTIDE SEQUENCE</scope>
    <source>
        <tissue evidence="1">Muscle</tissue>
    </source>
</reference>
<comment type="caution">
    <text evidence="1">The sequence shown here is derived from an EMBL/GenBank/DDBJ whole genome shotgun (WGS) entry which is preliminary data.</text>
</comment>
<dbReference type="EMBL" id="JAPFRF010000010">
    <property type="protein sequence ID" value="KAJ7320041.1"/>
    <property type="molecule type" value="Genomic_DNA"/>
</dbReference>
<protein>
    <submittedName>
        <fullName evidence="1">Uncharacterized protein</fullName>
    </submittedName>
</protein>
<dbReference type="AlphaFoldDB" id="A0A9Q0XMA6"/>
<evidence type="ECO:0000313" key="1">
    <source>
        <dbReference type="EMBL" id="KAJ7320041.1"/>
    </source>
</evidence>
<evidence type="ECO:0000313" key="2">
    <source>
        <dbReference type="Proteomes" id="UP001142489"/>
    </source>
</evidence>
<dbReference type="Proteomes" id="UP001142489">
    <property type="component" value="Unassembled WGS sequence"/>
</dbReference>
<name>A0A9Q0XMA6_9SAUR</name>
<organism evidence="1 2">
    <name type="scientific">Phrynocephalus forsythii</name>
    <dbReference type="NCBI Taxonomy" id="171643"/>
    <lineage>
        <taxon>Eukaryota</taxon>
        <taxon>Metazoa</taxon>
        <taxon>Chordata</taxon>
        <taxon>Craniata</taxon>
        <taxon>Vertebrata</taxon>
        <taxon>Euteleostomi</taxon>
        <taxon>Lepidosauria</taxon>
        <taxon>Squamata</taxon>
        <taxon>Bifurcata</taxon>
        <taxon>Unidentata</taxon>
        <taxon>Episquamata</taxon>
        <taxon>Toxicofera</taxon>
        <taxon>Iguania</taxon>
        <taxon>Acrodonta</taxon>
        <taxon>Agamidae</taxon>
        <taxon>Agaminae</taxon>
        <taxon>Phrynocephalus</taxon>
    </lineage>
</organism>
<feature type="non-terminal residue" evidence="1">
    <location>
        <position position="1"/>
    </location>
</feature>
<keyword evidence="2" id="KW-1185">Reference proteome</keyword>
<accession>A0A9Q0XMA6</accession>
<proteinExistence type="predicted"/>